<dbReference type="InterPro" id="IPR051704">
    <property type="entry name" value="FAD_aromatic-hydroxylase"/>
</dbReference>
<protein>
    <recommendedName>
        <fullName evidence="2">FAD-binding domain-containing protein</fullName>
    </recommendedName>
</protein>
<dbReference type="Pfam" id="PF01494">
    <property type="entry name" value="FAD_binding_3"/>
    <property type="match status" value="1"/>
</dbReference>
<dbReference type="PRINTS" id="PR00420">
    <property type="entry name" value="RNGMNOXGNASE"/>
</dbReference>
<dbReference type="Gene3D" id="3.30.9.10">
    <property type="entry name" value="D-Amino Acid Oxidase, subunit A, domain 2"/>
    <property type="match status" value="1"/>
</dbReference>
<dbReference type="Proteomes" id="UP000431401">
    <property type="component" value="Unassembled WGS sequence"/>
</dbReference>
<dbReference type="GO" id="GO:0071949">
    <property type="term" value="F:FAD binding"/>
    <property type="evidence" value="ECO:0007669"/>
    <property type="project" value="InterPro"/>
</dbReference>
<dbReference type="PANTHER" id="PTHR46865:SF2">
    <property type="entry name" value="MONOOXYGENASE"/>
    <property type="match status" value="1"/>
</dbReference>
<evidence type="ECO:0000313" key="3">
    <source>
        <dbReference type="EMBL" id="MQY28850.1"/>
    </source>
</evidence>
<evidence type="ECO:0000313" key="4">
    <source>
        <dbReference type="Proteomes" id="UP000431401"/>
    </source>
</evidence>
<gene>
    <name evidence="3" type="ORF">NRB56_44350</name>
</gene>
<dbReference type="Gene3D" id="3.50.50.60">
    <property type="entry name" value="FAD/NAD(P)-binding domain"/>
    <property type="match status" value="1"/>
</dbReference>
<dbReference type="PANTHER" id="PTHR46865">
    <property type="entry name" value="OXIDOREDUCTASE-RELATED"/>
    <property type="match status" value="1"/>
</dbReference>
<feature type="compositionally biased region" description="Low complexity" evidence="1">
    <location>
        <begin position="400"/>
        <end position="411"/>
    </location>
</feature>
<comment type="caution">
    <text evidence="3">The sequence shown here is derived from an EMBL/GenBank/DDBJ whole genome shotgun (WGS) entry which is preliminary data.</text>
</comment>
<feature type="region of interest" description="Disordered" evidence="1">
    <location>
        <begin position="384"/>
        <end position="411"/>
    </location>
</feature>
<evidence type="ECO:0000259" key="2">
    <source>
        <dbReference type="Pfam" id="PF01494"/>
    </source>
</evidence>
<accession>A0A7K0DSU9</accession>
<feature type="compositionally biased region" description="Polar residues" evidence="1">
    <location>
        <begin position="389"/>
        <end position="399"/>
    </location>
</feature>
<dbReference type="InterPro" id="IPR036188">
    <property type="entry name" value="FAD/NAD-bd_sf"/>
</dbReference>
<reference evidence="3 4" key="1">
    <citation type="submission" date="2019-10" db="EMBL/GenBank/DDBJ databases">
        <title>Nocardia macrotermitis sp. nov. and Nocardia aurantia sp. nov., isolated from the gut of fungus growing-termite Macrotermes natalensis.</title>
        <authorList>
            <person name="Benndorf R."/>
            <person name="Schwitalla J."/>
            <person name="Martin K."/>
            <person name="De Beer W."/>
            <person name="Kaster A.-K."/>
            <person name="Vollmers J."/>
            <person name="Poulsen M."/>
            <person name="Beemelmanns C."/>
        </authorList>
    </citation>
    <scope>NUCLEOTIDE SEQUENCE [LARGE SCALE GENOMIC DNA]</scope>
    <source>
        <strain evidence="3 4">RB56</strain>
    </source>
</reference>
<dbReference type="SUPFAM" id="SSF51905">
    <property type="entry name" value="FAD/NAD(P)-binding domain"/>
    <property type="match status" value="1"/>
</dbReference>
<dbReference type="EMBL" id="WEGI01000009">
    <property type="protein sequence ID" value="MQY28850.1"/>
    <property type="molecule type" value="Genomic_DNA"/>
</dbReference>
<dbReference type="RefSeq" id="WP_194290933.1">
    <property type="nucleotide sequence ID" value="NZ_WEGI01000009.1"/>
</dbReference>
<dbReference type="InterPro" id="IPR002938">
    <property type="entry name" value="FAD-bd"/>
</dbReference>
<feature type="domain" description="FAD-binding" evidence="2">
    <location>
        <begin position="6"/>
        <end position="322"/>
    </location>
</feature>
<evidence type="ECO:0000256" key="1">
    <source>
        <dbReference type="SAM" id="MobiDB-lite"/>
    </source>
</evidence>
<name>A0A7K0DSU9_9NOCA</name>
<sequence>MRNERILISGAGIAGQTLAYWLARHGFRPTIVERAAGLRLGGQGVDIRERAIEVIERMGLTAQVRAAAADVLGMRFVDAGGRIRGEVNMAGIKERIGSDEVEIMRGDLIRLLHDRNAGTVEYLFGESISALEQDADGVTVEFERAGRRRFDLLVGADGLHSAVRRLAFGPEQRFVRHRDHYFAFGDADAALGPDRWVTVYNTPGAMAGVYRSGAHPQAKAYLAFRGPSGKFDPRDPTAVRRALTARFGDDPAWHVASLLESVLADDEMYFDALAQVHMPEWASGRVVLVGDAAYCASPVSGSGAEIALTGAYRLADELAAADGDHERAFPRYEHAQRPSVRRKQQIGPNLRLLVPKTRAGIVIRNTLTRLPVLESMAGMERIMAPRNTEPLTTARTDTTPRSCPASASSRP</sequence>
<keyword evidence="4" id="KW-1185">Reference proteome</keyword>
<proteinExistence type="predicted"/>
<organism evidence="3 4">
    <name type="scientific">Nocardia aurantia</name>
    <dbReference type="NCBI Taxonomy" id="2585199"/>
    <lineage>
        <taxon>Bacteria</taxon>
        <taxon>Bacillati</taxon>
        <taxon>Actinomycetota</taxon>
        <taxon>Actinomycetes</taxon>
        <taxon>Mycobacteriales</taxon>
        <taxon>Nocardiaceae</taxon>
        <taxon>Nocardia</taxon>
    </lineage>
</organism>
<dbReference type="AlphaFoldDB" id="A0A7K0DSU9"/>